<dbReference type="EC" id="2.1.1.63" evidence="8"/>
<evidence type="ECO:0000256" key="7">
    <source>
        <dbReference type="ARBA" id="ARBA00049348"/>
    </source>
</evidence>
<comment type="catalytic activity">
    <reaction evidence="1 8">
        <text>a 4-O-methyl-thymidine in DNA + L-cysteinyl-[protein] = a thymidine in DNA + S-methyl-L-cysteinyl-[protein]</text>
        <dbReference type="Rhea" id="RHEA:53428"/>
        <dbReference type="Rhea" id="RHEA-COMP:10131"/>
        <dbReference type="Rhea" id="RHEA-COMP:10132"/>
        <dbReference type="Rhea" id="RHEA-COMP:13555"/>
        <dbReference type="Rhea" id="RHEA-COMP:13556"/>
        <dbReference type="ChEBI" id="CHEBI:29950"/>
        <dbReference type="ChEBI" id="CHEBI:82612"/>
        <dbReference type="ChEBI" id="CHEBI:137386"/>
        <dbReference type="ChEBI" id="CHEBI:137387"/>
        <dbReference type="EC" id="2.1.1.63"/>
    </reaction>
</comment>
<dbReference type="Proteomes" id="UP001236258">
    <property type="component" value="Unassembled WGS sequence"/>
</dbReference>
<comment type="caution">
    <text evidence="11">The sequence shown here is derived from an EMBL/GenBank/DDBJ whole genome shotgun (WGS) entry which is preliminary data.</text>
</comment>
<evidence type="ECO:0000256" key="4">
    <source>
        <dbReference type="ARBA" id="ARBA00022679"/>
    </source>
</evidence>
<sequence length="156" mass="16736">MTECIIPGPFGAISIKASPQGISAIRFLTEATRLKPPSSALLLEAAKQLERYFAGSLQTFTLLLAPVGTAFQQAVWQALQQVPYGTTRSYQQIAHAIGNPKAVRAVGMANSRNPIAIVIPCHRVIGANGKLTGYAGGLDKKAWLLQHEQQPGQTRC</sequence>
<name>A0ABT9GSA8_9GAMM</name>
<dbReference type="PANTHER" id="PTHR10815:SF5">
    <property type="entry name" value="METHYLATED-DNA--PROTEIN-CYSTEINE METHYLTRANSFERASE"/>
    <property type="match status" value="1"/>
</dbReference>
<evidence type="ECO:0000256" key="6">
    <source>
        <dbReference type="ARBA" id="ARBA00023204"/>
    </source>
</evidence>
<feature type="domain" description="Methylated-DNA-[protein]-cysteine S-methyltransferase DNA binding" evidence="9">
    <location>
        <begin position="70"/>
        <end position="149"/>
    </location>
</feature>
<organism evidence="11 12">
    <name type="scientific">Alkalimonas delamerensis</name>
    <dbReference type="NCBI Taxonomy" id="265981"/>
    <lineage>
        <taxon>Bacteria</taxon>
        <taxon>Pseudomonadati</taxon>
        <taxon>Pseudomonadota</taxon>
        <taxon>Gammaproteobacteria</taxon>
        <taxon>Alkalimonas</taxon>
    </lineage>
</organism>
<dbReference type="GO" id="GO:0032259">
    <property type="term" value="P:methylation"/>
    <property type="evidence" value="ECO:0007669"/>
    <property type="project" value="UniProtKB-KW"/>
</dbReference>
<dbReference type="GO" id="GO:0003908">
    <property type="term" value="F:methylated-DNA-[protein]-cysteine S-methyltransferase activity"/>
    <property type="evidence" value="ECO:0007669"/>
    <property type="project" value="UniProtKB-EC"/>
</dbReference>
<dbReference type="InterPro" id="IPR036388">
    <property type="entry name" value="WH-like_DNA-bd_sf"/>
</dbReference>
<evidence type="ECO:0000313" key="11">
    <source>
        <dbReference type="EMBL" id="MDP4529863.1"/>
    </source>
</evidence>
<dbReference type="Gene3D" id="1.10.10.10">
    <property type="entry name" value="Winged helix-like DNA-binding domain superfamily/Winged helix DNA-binding domain"/>
    <property type="match status" value="1"/>
</dbReference>
<dbReference type="InterPro" id="IPR008332">
    <property type="entry name" value="MethylG_MeTrfase_N"/>
</dbReference>
<dbReference type="EMBL" id="JAUZVY010000005">
    <property type="protein sequence ID" value="MDP4529863.1"/>
    <property type="molecule type" value="Genomic_DNA"/>
</dbReference>
<comment type="similarity">
    <text evidence="8">Belongs to the MGMT family.</text>
</comment>
<evidence type="ECO:0000313" key="12">
    <source>
        <dbReference type="Proteomes" id="UP001236258"/>
    </source>
</evidence>
<comment type="catalytic activity">
    <reaction evidence="7 8">
        <text>a 6-O-methyl-2'-deoxyguanosine in DNA + L-cysteinyl-[protein] = S-methyl-L-cysteinyl-[protein] + a 2'-deoxyguanosine in DNA</text>
        <dbReference type="Rhea" id="RHEA:24000"/>
        <dbReference type="Rhea" id="RHEA-COMP:10131"/>
        <dbReference type="Rhea" id="RHEA-COMP:10132"/>
        <dbReference type="Rhea" id="RHEA-COMP:11367"/>
        <dbReference type="Rhea" id="RHEA-COMP:11368"/>
        <dbReference type="ChEBI" id="CHEBI:29950"/>
        <dbReference type="ChEBI" id="CHEBI:82612"/>
        <dbReference type="ChEBI" id="CHEBI:85445"/>
        <dbReference type="ChEBI" id="CHEBI:85448"/>
        <dbReference type="EC" id="2.1.1.63"/>
    </reaction>
</comment>
<feature type="domain" description="Methylguanine DNA methyltransferase ribonuclease-like" evidence="10">
    <location>
        <begin position="9"/>
        <end position="65"/>
    </location>
</feature>
<keyword evidence="5 8" id="KW-0227">DNA damage</keyword>
<keyword evidence="12" id="KW-1185">Reference proteome</keyword>
<comment type="subcellular location">
    <subcellularLocation>
        <location evidence="8">Cytoplasm</location>
    </subcellularLocation>
</comment>
<keyword evidence="3 8" id="KW-0489">Methyltransferase</keyword>
<keyword evidence="6 8" id="KW-0234">DNA repair</keyword>
<dbReference type="InterPro" id="IPR001497">
    <property type="entry name" value="MethylDNA_cys_MeTrfase_AS"/>
</dbReference>
<evidence type="ECO:0000256" key="5">
    <source>
        <dbReference type="ARBA" id="ARBA00022763"/>
    </source>
</evidence>
<dbReference type="SUPFAM" id="SSF53155">
    <property type="entry name" value="Methylated DNA-protein cysteine methyltransferase domain"/>
    <property type="match status" value="1"/>
</dbReference>
<comment type="function">
    <text evidence="8">Involved in the cellular defense against the biological effects of O6-methylguanine (O6-MeG) and O4-methylthymine (O4-MeT) in DNA. Repairs the methylated nucleobase in DNA by stoichiometrically transferring the methyl group to a cysteine residue in the enzyme. This is a suicide reaction: the enzyme is irreversibly inactivated.</text>
</comment>
<dbReference type="Pfam" id="PF01035">
    <property type="entry name" value="DNA_binding_1"/>
    <property type="match status" value="1"/>
</dbReference>
<dbReference type="Gene3D" id="3.30.160.70">
    <property type="entry name" value="Methylated DNA-protein cysteine methyltransferase domain"/>
    <property type="match status" value="1"/>
</dbReference>
<comment type="miscellaneous">
    <text evidence="8">This enzyme catalyzes only one turnover and therefore is not strictly catalytic. According to one definition, an enzyme is a biocatalyst that acts repeatedly and over many reaction cycles.</text>
</comment>
<evidence type="ECO:0000256" key="2">
    <source>
        <dbReference type="ARBA" id="ARBA00022490"/>
    </source>
</evidence>
<dbReference type="InterPro" id="IPR036217">
    <property type="entry name" value="MethylDNA_cys_MeTrfase_DNAb"/>
</dbReference>
<evidence type="ECO:0000256" key="8">
    <source>
        <dbReference type="HAMAP-Rule" id="MF_00772"/>
    </source>
</evidence>
<accession>A0ABT9GSA8</accession>
<dbReference type="CDD" id="cd06445">
    <property type="entry name" value="ATase"/>
    <property type="match status" value="1"/>
</dbReference>
<dbReference type="SUPFAM" id="SSF46767">
    <property type="entry name" value="Methylated DNA-protein cysteine methyltransferase, C-terminal domain"/>
    <property type="match status" value="1"/>
</dbReference>
<proteinExistence type="inferred from homology"/>
<evidence type="ECO:0000256" key="3">
    <source>
        <dbReference type="ARBA" id="ARBA00022603"/>
    </source>
</evidence>
<dbReference type="Pfam" id="PF02870">
    <property type="entry name" value="Methyltransf_1N"/>
    <property type="match status" value="1"/>
</dbReference>
<reference evidence="11 12" key="1">
    <citation type="submission" date="2023-08" db="EMBL/GenBank/DDBJ databases">
        <authorList>
            <person name="Joshi A."/>
            <person name="Thite S."/>
        </authorList>
    </citation>
    <scope>NUCLEOTIDE SEQUENCE [LARGE SCALE GENOMIC DNA]</scope>
    <source>
        <strain evidence="11 12">1E1</strain>
    </source>
</reference>
<evidence type="ECO:0000256" key="1">
    <source>
        <dbReference type="ARBA" id="ARBA00001286"/>
    </source>
</evidence>
<feature type="active site" description="Nucleophile; methyl group acceptor" evidence="8">
    <location>
        <position position="121"/>
    </location>
</feature>
<gene>
    <name evidence="11" type="ORF">Q3O59_12615</name>
</gene>
<protein>
    <recommendedName>
        <fullName evidence="8">Methylated-DNA--protein-cysteine methyltransferase</fullName>
        <ecNumber evidence="8">2.1.1.63</ecNumber>
    </recommendedName>
    <alternativeName>
        <fullName evidence="8">6-O-methylguanine-DNA methyltransferase</fullName>
        <shortName evidence="8">MGMT</shortName>
    </alternativeName>
    <alternativeName>
        <fullName evidence="8">O-6-methylguanine-DNA-alkyltransferase</fullName>
    </alternativeName>
</protein>
<keyword evidence="2 8" id="KW-0963">Cytoplasm</keyword>
<dbReference type="HAMAP" id="MF_00772">
    <property type="entry name" value="OGT"/>
    <property type="match status" value="1"/>
</dbReference>
<dbReference type="NCBIfam" id="TIGR00589">
    <property type="entry name" value="ogt"/>
    <property type="match status" value="1"/>
</dbReference>
<dbReference type="RefSeq" id="WP_305945910.1">
    <property type="nucleotide sequence ID" value="NZ_JAUZVY010000005.1"/>
</dbReference>
<evidence type="ECO:0000259" key="10">
    <source>
        <dbReference type="Pfam" id="PF02870"/>
    </source>
</evidence>
<keyword evidence="4 8" id="KW-0808">Transferase</keyword>
<dbReference type="InterPro" id="IPR036631">
    <property type="entry name" value="MGMT_N_sf"/>
</dbReference>
<evidence type="ECO:0000259" key="9">
    <source>
        <dbReference type="Pfam" id="PF01035"/>
    </source>
</evidence>
<dbReference type="PANTHER" id="PTHR10815">
    <property type="entry name" value="METHYLATED-DNA--PROTEIN-CYSTEINE METHYLTRANSFERASE"/>
    <property type="match status" value="1"/>
</dbReference>
<dbReference type="InterPro" id="IPR023546">
    <property type="entry name" value="MGMT"/>
</dbReference>
<dbReference type="PROSITE" id="PS00374">
    <property type="entry name" value="MGMT"/>
    <property type="match status" value="1"/>
</dbReference>
<dbReference type="InterPro" id="IPR014048">
    <property type="entry name" value="MethylDNA_cys_MeTrfase_DNA-bd"/>
</dbReference>